<evidence type="ECO:0000313" key="4">
    <source>
        <dbReference type="EMBL" id="SMY08071.1"/>
    </source>
</evidence>
<keyword evidence="1 4" id="KW-0560">Oxidoreductase</keyword>
<dbReference type="EMBL" id="FXZK01000003">
    <property type="protein sequence ID" value="SMY08071.1"/>
    <property type="molecule type" value="Genomic_DNA"/>
</dbReference>
<feature type="domain" description="Acyl-CoA dehydrogenase C-terminal" evidence="3">
    <location>
        <begin position="237"/>
        <end position="368"/>
    </location>
</feature>
<evidence type="ECO:0000313" key="5">
    <source>
        <dbReference type="Proteomes" id="UP000201613"/>
    </source>
</evidence>
<keyword evidence="4" id="KW-0503">Monooxygenase</keyword>
<dbReference type="InterPro" id="IPR046373">
    <property type="entry name" value="Acyl-CoA_Oxase/DH_mid-dom_sf"/>
</dbReference>
<keyword evidence="5" id="KW-1185">Reference proteome</keyword>
<dbReference type="Gene3D" id="1.20.140.10">
    <property type="entry name" value="Butyryl-CoA Dehydrogenase, subunit A, domain 3"/>
    <property type="match status" value="1"/>
</dbReference>
<protein>
    <submittedName>
        <fullName evidence="4">Flavin-dependent monooxygenase, oxygenase subunit HsaA</fullName>
        <ecNumber evidence="4">1.14.14.12</ecNumber>
    </submittedName>
</protein>
<dbReference type="InterPro" id="IPR013107">
    <property type="entry name" value="Acyl-CoA_DH_C"/>
</dbReference>
<dbReference type="GO" id="GO:0006552">
    <property type="term" value="P:L-leucine catabolic process"/>
    <property type="evidence" value="ECO:0007669"/>
    <property type="project" value="TreeGrafter"/>
</dbReference>
<dbReference type="InterPro" id="IPR036250">
    <property type="entry name" value="AcylCo_DH-like_C"/>
</dbReference>
<name>A0A238LEL3_9RHOB</name>
<accession>A0A238LEL3</accession>
<dbReference type="Proteomes" id="UP000201613">
    <property type="component" value="Unassembled WGS sequence"/>
</dbReference>
<dbReference type="EC" id="1.14.14.12" evidence="4"/>
<dbReference type="GO" id="GO:0050660">
    <property type="term" value="F:flavin adenine dinucleotide binding"/>
    <property type="evidence" value="ECO:0007669"/>
    <property type="project" value="InterPro"/>
</dbReference>
<sequence>MDGTSNSELEVLRSATAGLAAEARDRALEFEGAKQLPDDFVAKLKAAGVYRLLVARSQGGLGGSTRDWLDLIIALAESDGSTGWACAHGAICSALLANVANQSFVAEAMADPDISIAWSNLPRIQSAEFVPGGMQISGEWAFATGCTAATFLGGMFVKPGTEKNEPPTRIVALAQRGEAKIKRTWDPGGLAATGSHSVVFDDLFIPDQQIFEWPEVTITSGLDTGIFATGTWLITMCAAATHLGIARRALDEARARLVHSSGASTGLGDASNSEAICMLERAEGIVLSCRLALYATADAVWDARKNLPKMPTQAIRDASLVGVSTVHQCSEVVRMAYAQGGAASIARTNALQKCLRDSSCLTHHVAANATFLEALGRIRIGMDGLGYQIG</sequence>
<dbReference type="Gene3D" id="1.10.540.10">
    <property type="entry name" value="Acyl-CoA dehydrogenase/oxidase, N-terminal domain"/>
    <property type="match status" value="1"/>
</dbReference>
<dbReference type="SUPFAM" id="SSF56645">
    <property type="entry name" value="Acyl-CoA dehydrogenase NM domain-like"/>
    <property type="match status" value="1"/>
</dbReference>
<evidence type="ECO:0000259" key="2">
    <source>
        <dbReference type="Pfam" id="PF02771"/>
    </source>
</evidence>
<dbReference type="PANTHER" id="PTHR43884">
    <property type="entry name" value="ACYL-COA DEHYDROGENASE"/>
    <property type="match status" value="1"/>
</dbReference>
<reference evidence="4 5" key="1">
    <citation type="submission" date="2017-05" db="EMBL/GenBank/DDBJ databases">
        <authorList>
            <person name="Song R."/>
            <person name="Chenine A.L."/>
            <person name="Ruprecht R.M."/>
        </authorList>
    </citation>
    <scope>NUCLEOTIDE SEQUENCE [LARGE SCALE GENOMIC DNA]</scope>
    <source>
        <strain evidence="4 5">CECT 8899</strain>
    </source>
</reference>
<dbReference type="Pfam" id="PF08028">
    <property type="entry name" value="Acyl-CoA_dh_2"/>
    <property type="match status" value="1"/>
</dbReference>
<evidence type="ECO:0000256" key="1">
    <source>
        <dbReference type="ARBA" id="ARBA00023002"/>
    </source>
</evidence>
<dbReference type="PANTHER" id="PTHR43884:SF12">
    <property type="entry name" value="ISOVALERYL-COA DEHYDROGENASE, MITOCHONDRIAL-RELATED"/>
    <property type="match status" value="1"/>
</dbReference>
<feature type="domain" description="Acyl-CoA dehydrogenase/oxidase N-terminal" evidence="2">
    <location>
        <begin position="10"/>
        <end position="101"/>
    </location>
</feature>
<dbReference type="Pfam" id="PF02771">
    <property type="entry name" value="Acyl-CoA_dh_N"/>
    <property type="match status" value="1"/>
</dbReference>
<dbReference type="OrthoDB" id="7316074at2"/>
<dbReference type="AlphaFoldDB" id="A0A238LEL3"/>
<dbReference type="GO" id="GO:0008470">
    <property type="term" value="F:3-methylbutanoyl-CoA dehydrogenase activity"/>
    <property type="evidence" value="ECO:0007669"/>
    <property type="project" value="TreeGrafter"/>
</dbReference>
<dbReference type="Gene3D" id="2.40.110.10">
    <property type="entry name" value="Butyryl-CoA Dehydrogenase, subunit A, domain 2"/>
    <property type="match status" value="1"/>
</dbReference>
<evidence type="ECO:0000259" key="3">
    <source>
        <dbReference type="Pfam" id="PF08028"/>
    </source>
</evidence>
<dbReference type="SUPFAM" id="SSF47203">
    <property type="entry name" value="Acyl-CoA dehydrogenase C-terminal domain-like"/>
    <property type="match status" value="1"/>
</dbReference>
<dbReference type="InterPro" id="IPR013786">
    <property type="entry name" value="AcylCoA_DH/ox_N"/>
</dbReference>
<dbReference type="GO" id="GO:0036383">
    <property type="term" value="F:3-hydroxy-9,10-secoandrosta-1,3,5(10)-triene-9,17-dione monooxygenase activity"/>
    <property type="evidence" value="ECO:0007669"/>
    <property type="project" value="UniProtKB-EC"/>
</dbReference>
<dbReference type="InterPro" id="IPR037069">
    <property type="entry name" value="AcylCoA_DH/ox_N_sf"/>
</dbReference>
<dbReference type="RefSeq" id="WP_093992243.1">
    <property type="nucleotide sequence ID" value="NZ_FXZK01000003.1"/>
</dbReference>
<gene>
    <name evidence="4" type="primary">hsaA</name>
    <name evidence="4" type="ORF">LOM8899_02219</name>
</gene>
<proteinExistence type="predicted"/>
<dbReference type="PIRSF" id="PIRSF016578">
    <property type="entry name" value="HsaA"/>
    <property type="match status" value="1"/>
</dbReference>
<dbReference type="InterPro" id="IPR009100">
    <property type="entry name" value="AcylCoA_DH/oxidase_NM_dom_sf"/>
</dbReference>
<organism evidence="4 5">
    <name type="scientific">Flavimaricola marinus</name>
    <dbReference type="NCBI Taxonomy" id="1819565"/>
    <lineage>
        <taxon>Bacteria</taxon>
        <taxon>Pseudomonadati</taxon>
        <taxon>Pseudomonadota</taxon>
        <taxon>Alphaproteobacteria</taxon>
        <taxon>Rhodobacterales</taxon>
        <taxon>Paracoccaceae</taxon>
        <taxon>Flavimaricola</taxon>
    </lineage>
</organism>